<protein>
    <submittedName>
        <fullName evidence="6">Neur_chan_memb domain-containing protein</fullName>
    </submittedName>
</protein>
<feature type="region of interest" description="Disordered" evidence="2">
    <location>
        <begin position="499"/>
        <end position="518"/>
    </location>
</feature>
<reference evidence="5" key="1">
    <citation type="submission" date="2013-12" db="EMBL/GenBank/DDBJ databases">
        <authorList>
            <person name="Aslett M."/>
        </authorList>
    </citation>
    <scope>NUCLEOTIDE SEQUENCE [LARGE SCALE GENOMIC DNA]</scope>
    <source>
        <strain evidence="5">Lindley</strain>
    </source>
</reference>
<evidence type="ECO:0000256" key="3">
    <source>
        <dbReference type="SAM" id="Phobius"/>
    </source>
</evidence>
<dbReference type="WBParaSite" id="GPLIN_000028300">
    <property type="protein sequence ID" value="GPLIN_000028300"/>
    <property type="gene ID" value="GPLIN_000028300"/>
</dbReference>
<dbReference type="GO" id="GO:0005230">
    <property type="term" value="F:extracellular ligand-gated monoatomic ion channel activity"/>
    <property type="evidence" value="ECO:0007669"/>
    <property type="project" value="InterPro"/>
</dbReference>
<reference evidence="5" key="2">
    <citation type="submission" date="2014-05" db="EMBL/GenBank/DDBJ databases">
        <title>The genome and life-stage specific transcriptomes of Globodera pallida elucidate key aspects of plant parasitism by a cyst nematode.</title>
        <authorList>
            <person name="Cotton J.A."/>
            <person name="Lilley C.J."/>
            <person name="Jones L.M."/>
            <person name="Kikuchi T."/>
            <person name="Reid A.J."/>
            <person name="Thorpe P."/>
            <person name="Tsai I.J."/>
            <person name="Beasley H."/>
            <person name="Blok V."/>
            <person name="Cock P.J.A."/>
            <person name="Van den Akker S.E."/>
            <person name="Holroyd N."/>
            <person name="Hunt M."/>
            <person name="Mantelin S."/>
            <person name="Naghra H."/>
            <person name="Pain A."/>
            <person name="Palomares-Rius J.E."/>
            <person name="Zarowiecki M."/>
            <person name="Berriman M."/>
            <person name="Jones J.T."/>
            <person name="Urwin P.E."/>
        </authorList>
    </citation>
    <scope>NUCLEOTIDE SEQUENCE [LARGE SCALE GENOMIC DNA]</scope>
    <source>
        <strain evidence="5">Lindley</strain>
    </source>
</reference>
<feature type="compositionally biased region" description="Acidic residues" evidence="2">
    <location>
        <begin position="375"/>
        <end position="388"/>
    </location>
</feature>
<dbReference type="InterPro" id="IPR006201">
    <property type="entry name" value="Neur_channel"/>
</dbReference>
<feature type="transmembrane region" description="Helical" evidence="3">
    <location>
        <begin position="139"/>
        <end position="157"/>
    </location>
</feature>
<organism evidence="5 6">
    <name type="scientific">Globodera pallida</name>
    <name type="common">Potato cyst nematode worm</name>
    <name type="synonym">Heterodera pallida</name>
    <dbReference type="NCBI Taxonomy" id="36090"/>
    <lineage>
        <taxon>Eukaryota</taxon>
        <taxon>Metazoa</taxon>
        <taxon>Ecdysozoa</taxon>
        <taxon>Nematoda</taxon>
        <taxon>Chromadorea</taxon>
        <taxon>Rhabditida</taxon>
        <taxon>Tylenchina</taxon>
        <taxon>Tylenchomorpha</taxon>
        <taxon>Tylenchoidea</taxon>
        <taxon>Heteroderidae</taxon>
        <taxon>Heteroderinae</taxon>
        <taxon>Globodera</taxon>
    </lineage>
</organism>
<keyword evidence="3" id="KW-0812">Transmembrane</keyword>
<feature type="transmembrane region" description="Helical" evidence="3">
    <location>
        <begin position="590"/>
        <end position="615"/>
    </location>
</feature>
<evidence type="ECO:0000259" key="4">
    <source>
        <dbReference type="Pfam" id="PF02932"/>
    </source>
</evidence>
<dbReference type="Pfam" id="PF02932">
    <property type="entry name" value="Neur_chan_memb"/>
    <property type="match status" value="1"/>
</dbReference>
<reference evidence="6" key="3">
    <citation type="submission" date="2016-06" db="UniProtKB">
        <authorList>
            <consortium name="WormBaseParasite"/>
        </authorList>
    </citation>
    <scope>IDENTIFICATION</scope>
</reference>
<keyword evidence="3" id="KW-1133">Transmembrane helix</keyword>
<dbReference type="Gene3D" id="2.70.170.10">
    <property type="entry name" value="Neurotransmitter-gated ion-channel ligand-binding domain"/>
    <property type="match status" value="1"/>
</dbReference>
<name>A0A183BI54_GLOPA</name>
<dbReference type="AlphaFoldDB" id="A0A183BI54"/>
<accession>A0A183BI54</accession>
<dbReference type="InterPro" id="IPR036734">
    <property type="entry name" value="Neur_chan_lig-bd_sf"/>
</dbReference>
<dbReference type="Gene3D" id="1.20.58.390">
    <property type="entry name" value="Neurotransmitter-gated ion-channel transmembrane domain"/>
    <property type="match status" value="1"/>
</dbReference>
<evidence type="ECO:0000256" key="1">
    <source>
        <dbReference type="ARBA" id="ARBA00004141"/>
    </source>
</evidence>
<feature type="transmembrane region" description="Helical" evidence="3">
    <location>
        <begin position="169"/>
        <end position="194"/>
    </location>
</feature>
<feature type="transmembrane region" description="Helical" evidence="3">
    <location>
        <begin position="104"/>
        <end position="127"/>
    </location>
</feature>
<keyword evidence="5" id="KW-1185">Reference proteome</keyword>
<evidence type="ECO:0000256" key="2">
    <source>
        <dbReference type="SAM" id="MobiDB-lite"/>
    </source>
</evidence>
<evidence type="ECO:0000313" key="6">
    <source>
        <dbReference type="WBParaSite" id="GPLIN_000028300"/>
    </source>
</evidence>
<keyword evidence="3" id="KW-0472">Membrane</keyword>
<dbReference type="InterPro" id="IPR036719">
    <property type="entry name" value="Neuro-gated_channel_TM_sf"/>
</dbReference>
<proteinExistence type="predicted"/>
<feature type="domain" description="Neurotransmitter-gated ion-channel transmembrane" evidence="4">
    <location>
        <begin position="110"/>
        <end position="263"/>
    </location>
</feature>
<dbReference type="PANTHER" id="PTHR18945">
    <property type="entry name" value="NEUROTRANSMITTER GATED ION CHANNEL"/>
    <property type="match status" value="1"/>
</dbReference>
<dbReference type="GO" id="GO:0004888">
    <property type="term" value="F:transmembrane signaling receptor activity"/>
    <property type="evidence" value="ECO:0007669"/>
    <property type="project" value="InterPro"/>
</dbReference>
<evidence type="ECO:0000313" key="5">
    <source>
        <dbReference type="Proteomes" id="UP000050741"/>
    </source>
</evidence>
<sequence>MMFGSWSHDNTHIDYFAYDDIADAVMPSLRADGTPLHDATASGGISIEHCIPNEGWNILSTEGVPCPEWCQNIDGCVEAEVKFHCCENNYTLLEFKLHIQRRPLFYLVNLIIPTSIITLIAIVGFFSSSTVNDVRDEKISLGITTLLSMSILIFMVSDQMPSTSSFIPLIGWFYTSMMALISGGTLAASFVIYVQKMGIIGQRPSRNTMRWARRLGKMVWMEMPLMMKQAYAIKAKQDKIQKIRQHLELQHQKLLRRQQQNGGPNQQFGGGTSPRKPTFWQLRPRIAGTGAGQQQNEAAQQMTVMTGLGTAFGRYRTQTSSSAGAVSDLASGTAFVGPTLGHAMSLLMPRGTGGASRGAESPPLAQKVSQSINEEASDDLHEEGESSSDMETTSLLSAKDAPPSGTVSKKHSGTMPTPEGIAMIDMEEEQHEQQQMEKDSLKKTTSIRSRVESTGQNGPVPMNLENPLVANVACVEPLKQWAQQMLERQRELERTMGLNAAARKRHGGKGPTPLHTRRSTSYQSMADLYAEPAAFGGGGGGTSSAGGTAPTDTGTTLAEASATLAALHPQVQRNLAEIEYDWLAAVVERMFLILFCTLFFLMSFGINGIGLYYWYFFFEKMQ</sequence>
<dbReference type="SUPFAM" id="SSF90112">
    <property type="entry name" value="Neurotransmitter-gated ion-channel transmembrane pore"/>
    <property type="match status" value="1"/>
</dbReference>
<dbReference type="Proteomes" id="UP000050741">
    <property type="component" value="Unassembled WGS sequence"/>
</dbReference>
<dbReference type="FunFam" id="1.20.58.390:FF:000049">
    <property type="entry name" value="AcetylCholine Receptor"/>
    <property type="match status" value="1"/>
</dbReference>
<feature type="compositionally biased region" description="Low complexity" evidence="2">
    <location>
        <begin position="258"/>
        <end position="267"/>
    </location>
</feature>
<dbReference type="InterPro" id="IPR038050">
    <property type="entry name" value="Neuro_actylchol_rec"/>
</dbReference>
<comment type="subcellular location">
    <subcellularLocation>
        <location evidence="1">Membrane</location>
        <topology evidence="1">Multi-pass membrane protein</topology>
    </subcellularLocation>
</comment>
<dbReference type="CDD" id="cd19051">
    <property type="entry name" value="LGIC_TM_cation"/>
    <property type="match status" value="1"/>
</dbReference>
<dbReference type="InterPro" id="IPR006029">
    <property type="entry name" value="Neurotrans-gated_channel_TM"/>
</dbReference>
<feature type="region of interest" description="Disordered" evidence="2">
    <location>
        <begin position="347"/>
        <end position="416"/>
    </location>
</feature>
<feature type="region of interest" description="Disordered" evidence="2">
    <location>
        <begin position="258"/>
        <end position="278"/>
    </location>
</feature>
<dbReference type="GO" id="GO:0016020">
    <property type="term" value="C:membrane"/>
    <property type="evidence" value="ECO:0007669"/>
    <property type="project" value="UniProtKB-SubCell"/>
</dbReference>